<name>A0ABR2G199_9ROSI</name>
<evidence type="ECO:0000256" key="1">
    <source>
        <dbReference type="SAM" id="MobiDB-lite"/>
    </source>
</evidence>
<reference evidence="2 3" key="1">
    <citation type="journal article" date="2024" name="G3 (Bethesda)">
        <title>Genome assembly of Hibiscus sabdariffa L. provides insights into metabolisms of medicinal natural products.</title>
        <authorList>
            <person name="Kim T."/>
        </authorList>
    </citation>
    <scope>NUCLEOTIDE SEQUENCE [LARGE SCALE GENOMIC DNA]</scope>
    <source>
        <strain evidence="2">TK-2024</strain>
        <tissue evidence="2">Old leaves</tissue>
    </source>
</reference>
<evidence type="ECO:0000313" key="3">
    <source>
        <dbReference type="Proteomes" id="UP001472677"/>
    </source>
</evidence>
<feature type="compositionally biased region" description="Basic and acidic residues" evidence="1">
    <location>
        <begin position="112"/>
        <end position="133"/>
    </location>
</feature>
<gene>
    <name evidence="2" type="ORF">V6N12_024646</name>
</gene>
<comment type="caution">
    <text evidence="2">The sequence shown here is derived from an EMBL/GenBank/DDBJ whole genome shotgun (WGS) entry which is preliminary data.</text>
</comment>
<feature type="region of interest" description="Disordered" evidence="1">
    <location>
        <begin position="61"/>
        <end position="147"/>
    </location>
</feature>
<accession>A0ABR2G199</accession>
<sequence>MCNIGKTPGGKSRLCMIKYEKLPNLYYWYEIIGHRMERLPEDKSKPQYGPWMQVESSCKELNKQADTETEKEDIDISGQVVVHGDTTITSSRLEGRPRKRSYKRYNQGQYEADSHENTKKLKTSEERDVKEQNVEPTEAATQPRQEP</sequence>
<dbReference type="Proteomes" id="UP001472677">
    <property type="component" value="Unassembled WGS sequence"/>
</dbReference>
<dbReference type="EMBL" id="JBBPBM010000004">
    <property type="protein sequence ID" value="KAK8590270.1"/>
    <property type="molecule type" value="Genomic_DNA"/>
</dbReference>
<proteinExistence type="predicted"/>
<evidence type="ECO:0000313" key="2">
    <source>
        <dbReference type="EMBL" id="KAK8590270.1"/>
    </source>
</evidence>
<protein>
    <submittedName>
        <fullName evidence="2">Uncharacterized protein</fullName>
    </submittedName>
</protein>
<organism evidence="2 3">
    <name type="scientific">Hibiscus sabdariffa</name>
    <name type="common">roselle</name>
    <dbReference type="NCBI Taxonomy" id="183260"/>
    <lineage>
        <taxon>Eukaryota</taxon>
        <taxon>Viridiplantae</taxon>
        <taxon>Streptophyta</taxon>
        <taxon>Embryophyta</taxon>
        <taxon>Tracheophyta</taxon>
        <taxon>Spermatophyta</taxon>
        <taxon>Magnoliopsida</taxon>
        <taxon>eudicotyledons</taxon>
        <taxon>Gunneridae</taxon>
        <taxon>Pentapetalae</taxon>
        <taxon>rosids</taxon>
        <taxon>malvids</taxon>
        <taxon>Malvales</taxon>
        <taxon>Malvaceae</taxon>
        <taxon>Malvoideae</taxon>
        <taxon>Hibiscus</taxon>
    </lineage>
</organism>
<keyword evidence="3" id="KW-1185">Reference proteome</keyword>